<keyword evidence="1" id="KW-0443">Lipid metabolism</keyword>
<organism evidence="7 8">
    <name type="scientific">Hypsibius exemplaris</name>
    <name type="common">Freshwater tardigrade</name>
    <dbReference type="NCBI Taxonomy" id="2072580"/>
    <lineage>
        <taxon>Eukaryota</taxon>
        <taxon>Metazoa</taxon>
        <taxon>Ecdysozoa</taxon>
        <taxon>Tardigrada</taxon>
        <taxon>Eutardigrada</taxon>
        <taxon>Parachela</taxon>
        <taxon>Hypsibioidea</taxon>
        <taxon>Hypsibiidae</taxon>
        <taxon>Hypsibius</taxon>
    </lineage>
</organism>
<dbReference type="EC" id="2.7.1.82" evidence="5"/>
<keyword evidence="8" id="KW-1185">Reference proteome</keyword>
<accession>A0A1W0W8K1</accession>
<dbReference type="InterPro" id="IPR011009">
    <property type="entry name" value="Kinase-like_dom_sf"/>
</dbReference>
<keyword evidence="7" id="KW-0418">Kinase</keyword>
<feature type="region of interest" description="Disordered" evidence="6">
    <location>
        <begin position="1"/>
        <end position="46"/>
    </location>
</feature>
<dbReference type="Gene3D" id="3.90.1200.10">
    <property type="match status" value="1"/>
</dbReference>
<keyword evidence="7" id="KW-0808">Transferase</keyword>
<evidence type="ECO:0000313" key="7">
    <source>
        <dbReference type="EMBL" id="OQV11527.1"/>
    </source>
</evidence>
<dbReference type="CDD" id="cd05157">
    <property type="entry name" value="ETNK_euk"/>
    <property type="match status" value="1"/>
</dbReference>
<dbReference type="Proteomes" id="UP000192578">
    <property type="component" value="Unassembled WGS sequence"/>
</dbReference>
<dbReference type="GO" id="GO:0006646">
    <property type="term" value="P:phosphatidylethanolamine biosynthetic process"/>
    <property type="evidence" value="ECO:0007669"/>
    <property type="project" value="TreeGrafter"/>
</dbReference>
<evidence type="ECO:0000256" key="2">
    <source>
        <dbReference type="ARBA" id="ARBA00023264"/>
    </source>
</evidence>
<dbReference type="GO" id="GO:0004305">
    <property type="term" value="F:ethanolamine kinase activity"/>
    <property type="evidence" value="ECO:0007669"/>
    <property type="project" value="UniProtKB-EC"/>
</dbReference>
<sequence>MGPSPEENEAVNSLSHGSASTASLPVSTSRPAAASPSNRVASPSSYSSPNLTMMHFNDTLPMLAHQFDVENAEKSTNVLLNHFRPELRQQLKDEKLIIKKFTGGVTNKLLAAYFPSDKRKKTLIRVYGAETDKFIDRAAEIKTLLMLNENQCSGKLYGVFENGMCYEFVPGETLTLDDVRDEHISRLIIRNFVKLHCVYRTSGGGERQVFNPFKKMSSFLELVPKAFEDEEKQRKFMEYYPNPEIFAQEIEILKEHLTGFDIQSPKVFCHNDLLCANILYDKEKDCVNFIDFEYAGLNHQAYDLANHFNEFAGVEECDYSRFPSREYQISWLTYYLKCWNKVHNGDSDGGADDDVEVTDQQVESLYVVVNKFTLVSHLLWILWTLIQAEHSEIDFDFLRYGKLRFDEYNRRKHELLAMTVPSP</sequence>
<dbReference type="PANTHER" id="PTHR22603">
    <property type="entry name" value="CHOLINE/ETHANOALAMINE KINASE"/>
    <property type="match status" value="1"/>
</dbReference>
<evidence type="ECO:0000313" key="8">
    <source>
        <dbReference type="Proteomes" id="UP000192578"/>
    </source>
</evidence>
<evidence type="ECO:0000256" key="4">
    <source>
        <dbReference type="ARBA" id="ARBA00038211"/>
    </source>
</evidence>
<keyword evidence="1" id="KW-0594">Phospholipid biosynthesis</keyword>
<comment type="similarity">
    <text evidence="4">Belongs to the choline/ethanolamine kinase family.</text>
</comment>
<dbReference type="SUPFAM" id="SSF56112">
    <property type="entry name" value="Protein kinase-like (PK-like)"/>
    <property type="match status" value="1"/>
</dbReference>
<comment type="caution">
    <text evidence="7">The sequence shown here is derived from an EMBL/GenBank/DDBJ whole genome shotgun (WGS) entry which is preliminary data.</text>
</comment>
<evidence type="ECO:0000256" key="1">
    <source>
        <dbReference type="ARBA" id="ARBA00023209"/>
    </source>
</evidence>
<dbReference type="PANTHER" id="PTHR22603:SF66">
    <property type="entry name" value="ETHANOLAMINE KINASE"/>
    <property type="match status" value="1"/>
</dbReference>
<keyword evidence="1" id="KW-0444">Lipid biosynthesis</keyword>
<gene>
    <name evidence="7" type="ORF">BV898_14183</name>
</gene>
<evidence type="ECO:0000256" key="6">
    <source>
        <dbReference type="SAM" id="MobiDB-lite"/>
    </source>
</evidence>
<dbReference type="OrthoDB" id="10267235at2759"/>
<protein>
    <recommendedName>
        <fullName evidence="5">ethanolamine kinase</fullName>
        <ecNumber evidence="5">2.7.1.82</ecNumber>
    </recommendedName>
</protein>
<dbReference type="GO" id="GO:0005737">
    <property type="term" value="C:cytoplasm"/>
    <property type="evidence" value="ECO:0007669"/>
    <property type="project" value="TreeGrafter"/>
</dbReference>
<name>A0A1W0W8K1_HYPEX</name>
<evidence type="ECO:0000256" key="3">
    <source>
        <dbReference type="ARBA" id="ARBA00037883"/>
    </source>
</evidence>
<keyword evidence="2" id="KW-1208">Phospholipid metabolism</keyword>
<dbReference type="Gene3D" id="3.30.200.20">
    <property type="entry name" value="Phosphorylase Kinase, domain 1"/>
    <property type="match status" value="1"/>
</dbReference>
<evidence type="ECO:0000256" key="5">
    <source>
        <dbReference type="ARBA" id="ARBA00038874"/>
    </source>
</evidence>
<dbReference type="EMBL" id="MTYJ01000169">
    <property type="protein sequence ID" value="OQV11527.1"/>
    <property type="molecule type" value="Genomic_DNA"/>
</dbReference>
<dbReference type="Pfam" id="PF01633">
    <property type="entry name" value="Choline_kinase"/>
    <property type="match status" value="1"/>
</dbReference>
<comment type="pathway">
    <text evidence="3">Phospholipid metabolism; phosphatidylethanolamine biosynthesis; phosphatidylethanolamine from ethanolamine: step 1/3.</text>
</comment>
<reference evidence="8" key="1">
    <citation type="submission" date="2017-01" db="EMBL/GenBank/DDBJ databases">
        <title>Comparative genomics of anhydrobiosis in the tardigrade Hypsibius dujardini.</title>
        <authorList>
            <person name="Yoshida Y."/>
            <person name="Koutsovoulos G."/>
            <person name="Laetsch D."/>
            <person name="Stevens L."/>
            <person name="Kumar S."/>
            <person name="Horikawa D."/>
            <person name="Ishino K."/>
            <person name="Komine S."/>
            <person name="Tomita M."/>
            <person name="Blaxter M."/>
            <person name="Arakawa K."/>
        </authorList>
    </citation>
    <scope>NUCLEOTIDE SEQUENCE [LARGE SCALE GENOMIC DNA]</scope>
    <source>
        <strain evidence="8">Z151</strain>
    </source>
</reference>
<dbReference type="AlphaFoldDB" id="A0A1W0W8K1"/>
<feature type="compositionally biased region" description="Polar residues" evidence="6">
    <location>
        <begin position="10"/>
        <end position="46"/>
    </location>
</feature>
<proteinExistence type="inferred from homology"/>